<dbReference type="Proteomes" id="UP000051213">
    <property type="component" value="Unassembled WGS sequence"/>
</dbReference>
<evidence type="ECO:0000256" key="2">
    <source>
        <dbReference type="ARBA" id="ARBA00005233"/>
    </source>
</evidence>
<dbReference type="Pfam" id="PF00114">
    <property type="entry name" value="Pilin"/>
    <property type="match status" value="1"/>
</dbReference>
<dbReference type="Pfam" id="PF07963">
    <property type="entry name" value="N_methyl"/>
    <property type="match status" value="1"/>
</dbReference>
<evidence type="ECO:0008006" key="11">
    <source>
        <dbReference type="Google" id="ProtNLM"/>
    </source>
</evidence>
<keyword evidence="5 8" id="KW-1133">Transmembrane helix</keyword>
<sequence>MKTKRMQKGFTLIELMIVVAIVGILASIALPTYSTYTDRAKFSEVIAATGPAKTAVEVAVQTGNATTLALIAGGTLGIKNVATNTDGALDTLTVVAGLITATDQAAVTYTLQADIATTVGAVRWSAGGTCQDLGLC</sequence>
<proteinExistence type="inferred from homology"/>
<comment type="caution">
    <text evidence="9">The sequence shown here is derived from an EMBL/GenBank/DDBJ whole genome shotgun (WGS) entry which is preliminary data.</text>
</comment>
<dbReference type="InterPro" id="IPR001082">
    <property type="entry name" value="Pilin"/>
</dbReference>
<comment type="subcellular location">
    <subcellularLocation>
        <location evidence="1">Membrane</location>
        <topology evidence="1">Single-pass membrane protein</topology>
    </subcellularLocation>
</comment>
<keyword evidence="7" id="KW-0281">Fimbrium</keyword>
<keyword evidence="3" id="KW-0488">Methylation</keyword>
<dbReference type="Gene3D" id="3.30.700.10">
    <property type="entry name" value="Glycoprotein, Type 4 Pilin"/>
    <property type="match status" value="1"/>
</dbReference>
<reference evidence="9 10" key="1">
    <citation type="submission" date="2015-10" db="EMBL/GenBank/DDBJ databases">
        <title>Metagenome-Assembled Genomes uncover a global brackish microbiome.</title>
        <authorList>
            <person name="Hugerth L.W."/>
            <person name="Larsson J."/>
            <person name="Alneberg J."/>
            <person name="Lindh M.V."/>
            <person name="Legrand C."/>
            <person name="Pinhassi J."/>
            <person name="Andersson A.F."/>
        </authorList>
    </citation>
    <scope>NUCLEOTIDE SEQUENCE [LARGE SCALE GENOMIC DNA]</scope>
    <source>
        <strain evidence="9">BACL26 MAG-121220-bin70</strain>
    </source>
</reference>
<dbReference type="InterPro" id="IPR002416">
    <property type="entry name" value="T2SS_protein-GspH"/>
</dbReference>
<feature type="transmembrane region" description="Helical" evidence="8">
    <location>
        <begin position="12"/>
        <end position="33"/>
    </location>
</feature>
<dbReference type="PANTHER" id="PTHR30093:SF34">
    <property type="entry name" value="PREPILIN PEPTIDASE-DEPENDENT PROTEIN D"/>
    <property type="match status" value="1"/>
</dbReference>
<dbReference type="InterPro" id="IPR012902">
    <property type="entry name" value="N_methyl_site"/>
</dbReference>
<evidence type="ECO:0000256" key="8">
    <source>
        <dbReference type="SAM" id="Phobius"/>
    </source>
</evidence>
<accession>A0A0R2U755</accession>
<dbReference type="EMBL" id="LICA01000092">
    <property type="protein sequence ID" value="KRO95350.1"/>
    <property type="molecule type" value="Genomic_DNA"/>
</dbReference>
<evidence type="ECO:0000256" key="5">
    <source>
        <dbReference type="ARBA" id="ARBA00022989"/>
    </source>
</evidence>
<evidence type="ECO:0000256" key="7">
    <source>
        <dbReference type="RuleBase" id="RU000389"/>
    </source>
</evidence>
<evidence type="ECO:0000313" key="10">
    <source>
        <dbReference type="Proteomes" id="UP000051213"/>
    </source>
</evidence>
<dbReference type="GO" id="GO:0043107">
    <property type="term" value="P:type IV pilus-dependent motility"/>
    <property type="evidence" value="ECO:0007669"/>
    <property type="project" value="TreeGrafter"/>
</dbReference>
<name>A0A0R2U755_9GAMM</name>
<evidence type="ECO:0000256" key="3">
    <source>
        <dbReference type="ARBA" id="ARBA00022481"/>
    </source>
</evidence>
<keyword evidence="4 8" id="KW-0812">Transmembrane</keyword>
<dbReference type="PANTHER" id="PTHR30093">
    <property type="entry name" value="GENERAL SECRETION PATHWAY PROTEIN G"/>
    <property type="match status" value="1"/>
</dbReference>
<gene>
    <name evidence="9" type="ORF">ABS24_01895</name>
</gene>
<dbReference type="PRINTS" id="PR00885">
    <property type="entry name" value="BCTERIALGSPH"/>
</dbReference>
<evidence type="ECO:0000256" key="6">
    <source>
        <dbReference type="ARBA" id="ARBA00023136"/>
    </source>
</evidence>
<dbReference type="SUPFAM" id="SSF54523">
    <property type="entry name" value="Pili subunits"/>
    <property type="match status" value="1"/>
</dbReference>
<dbReference type="GO" id="GO:0007155">
    <property type="term" value="P:cell adhesion"/>
    <property type="evidence" value="ECO:0007669"/>
    <property type="project" value="InterPro"/>
</dbReference>
<comment type="similarity">
    <text evidence="2 7">Belongs to the N-Me-Phe pilin family.</text>
</comment>
<dbReference type="AlphaFoldDB" id="A0A0R2U755"/>
<protein>
    <recommendedName>
        <fullName evidence="11">Pilus assembly protein TapA</fullName>
    </recommendedName>
</protein>
<evidence type="ECO:0000256" key="1">
    <source>
        <dbReference type="ARBA" id="ARBA00004167"/>
    </source>
</evidence>
<dbReference type="InterPro" id="IPR045584">
    <property type="entry name" value="Pilin-like"/>
</dbReference>
<dbReference type="GO" id="GO:0016020">
    <property type="term" value="C:membrane"/>
    <property type="evidence" value="ECO:0007669"/>
    <property type="project" value="UniProtKB-SubCell"/>
</dbReference>
<organism evidence="9 10">
    <name type="scientific">SAR92 bacterium BACL26 MAG-121220-bin70</name>
    <dbReference type="NCBI Taxonomy" id="1655626"/>
    <lineage>
        <taxon>Bacteria</taxon>
        <taxon>Pseudomonadati</taxon>
        <taxon>Pseudomonadota</taxon>
        <taxon>Gammaproteobacteria</taxon>
        <taxon>Cellvibrionales</taxon>
        <taxon>Porticoccaceae</taxon>
        <taxon>SAR92 clade</taxon>
    </lineage>
</organism>
<dbReference type="GO" id="GO:0044096">
    <property type="term" value="C:type IV pilus"/>
    <property type="evidence" value="ECO:0007669"/>
    <property type="project" value="TreeGrafter"/>
</dbReference>
<dbReference type="GO" id="GO:0015628">
    <property type="term" value="P:protein secretion by the type II secretion system"/>
    <property type="evidence" value="ECO:0007669"/>
    <property type="project" value="InterPro"/>
</dbReference>
<dbReference type="NCBIfam" id="TIGR02532">
    <property type="entry name" value="IV_pilin_GFxxxE"/>
    <property type="match status" value="1"/>
</dbReference>
<evidence type="ECO:0000256" key="4">
    <source>
        <dbReference type="ARBA" id="ARBA00022692"/>
    </source>
</evidence>
<dbReference type="PROSITE" id="PS00409">
    <property type="entry name" value="PROKAR_NTER_METHYL"/>
    <property type="match status" value="1"/>
</dbReference>
<evidence type="ECO:0000313" key="9">
    <source>
        <dbReference type="EMBL" id="KRO95350.1"/>
    </source>
</evidence>
<keyword evidence="6 8" id="KW-0472">Membrane</keyword>
<dbReference type="GO" id="GO:0015627">
    <property type="term" value="C:type II protein secretion system complex"/>
    <property type="evidence" value="ECO:0007669"/>
    <property type="project" value="InterPro"/>
</dbReference>